<organism evidence="1 2">
    <name type="scientific">Antarcticirhabdus aurantiaca</name>
    <dbReference type="NCBI Taxonomy" id="2606717"/>
    <lineage>
        <taxon>Bacteria</taxon>
        <taxon>Pseudomonadati</taxon>
        <taxon>Pseudomonadota</taxon>
        <taxon>Alphaproteobacteria</taxon>
        <taxon>Hyphomicrobiales</taxon>
        <taxon>Aurantimonadaceae</taxon>
        <taxon>Antarcticirhabdus</taxon>
    </lineage>
</organism>
<proteinExistence type="predicted"/>
<protein>
    <submittedName>
        <fullName evidence="1">Helix-turn-helix domain-containing protein</fullName>
    </submittedName>
</protein>
<evidence type="ECO:0000313" key="1">
    <source>
        <dbReference type="EMBL" id="WAJ30391.1"/>
    </source>
</evidence>
<name>A0ACD4NTY8_9HYPH</name>
<gene>
    <name evidence="1" type="ORF">OXU80_09390</name>
</gene>
<dbReference type="EMBL" id="CP113520">
    <property type="protein sequence ID" value="WAJ30391.1"/>
    <property type="molecule type" value="Genomic_DNA"/>
</dbReference>
<evidence type="ECO:0000313" key="2">
    <source>
        <dbReference type="Proteomes" id="UP001163223"/>
    </source>
</evidence>
<keyword evidence="2" id="KW-1185">Reference proteome</keyword>
<sequence>MKTSPKIEPVQNTRAVSDFDKIIAERIRLARLAKGLSQERLGEALGVTFQQVQKYEKGVNRVSAGRLHQIAAVLDCDISYFFGDPQGSTESPSLSPGELQLLMRMRSLQPDVRKALHRLLDQMVSNDRAPPAPSTETDPNA</sequence>
<dbReference type="Proteomes" id="UP001163223">
    <property type="component" value="Chromosome"/>
</dbReference>
<accession>A0ACD4NTY8</accession>
<reference evidence="1" key="1">
    <citation type="submission" date="2022-11" db="EMBL/GenBank/DDBJ databases">
        <title>beta-Carotene-producing bacterium, Jeongeuplla avenae sp. nov., alleviates the salt stress of Arabidopsis seedlings.</title>
        <authorList>
            <person name="Jiang L."/>
            <person name="Lee J."/>
        </authorList>
    </citation>
    <scope>NUCLEOTIDE SEQUENCE</scope>
    <source>
        <strain evidence="1">DY_R2A_6</strain>
    </source>
</reference>